<dbReference type="InterPro" id="IPR005598">
    <property type="entry name" value="ATP_synth_I"/>
</dbReference>
<evidence type="ECO:0000256" key="3">
    <source>
        <dbReference type="ARBA" id="ARBA00022692"/>
    </source>
</evidence>
<keyword evidence="4 6" id="KW-1133">Transmembrane helix</keyword>
<dbReference type="RefSeq" id="WP_074864271.1">
    <property type="nucleotide sequence ID" value="NZ_FOAS01000001.1"/>
</dbReference>
<sequence>MTARTPAVLPLYRLPVFPVLVAQFAVAVLLALLVTLVWGVTAGKSALLGGLVVAVPTLYLARKAFRHQGARAAREIVRGFYAGEAGKLVFSAFLMAVIFVGVKPLHAPAFFVAMLLTQATSWFAPLLLKLKKT</sequence>
<feature type="transmembrane region" description="Helical" evidence="6">
    <location>
        <begin position="12"/>
        <end position="40"/>
    </location>
</feature>
<evidence type="ECO:0000256" key="6">
    <source>
        <dbReference type="SAM" id="Phobius"/>
    </source>
</evidence>
<evidence type="ECO:0000256" key="1">
    <source>
        <dbReference type="ARBA" id="ARBA00004651"/>
    </source>
</evidence>
<dbReference type="STRING" id="1429083.GCA_001885685_02319"/>
<dbReference type="Pfam" id="PF03899">
    <property type="entry name" value="ATP-synt_I"/>
    <property type="match status" value="1"/>
</dbReference>
<feature type="transmembrane region" description="Helical" evidence="6">
    <location>
        <begin position="85"/>
        <end position="102"/>
    </location>
</feature>
<keyword evidence="8" id="KW-1185">Reference proteome</keyword>
<name>A0A1H7FIS0_9GAMM</name>
<organism evidence="7 8">
    <name type="scientific">Atopomonas hussainii</name>
    <dbReference type="NCBI Taxonomy" id="1429083"/>
    <lineage>
        <taxon>Bacteria</taxon>
        <taxon>Pseudomonadati</taxon>
        <taxon>Pseudomonadota</taxon>
        <taxon>Gammaproteobacteria</taxon>
        <taxon>Pseudomonadales</taxon>
        <taxon>Pseudomonadaceae</taxon>
        <taxon>Atopomonas</taxon>
    </lineage>
</organism>
<dbReference type="AlphaFoldDB" id="A0A1H7FIS0"/>
<evidence type="ECO:0000313" key="8">
    <source>
        <dbReference type="Proteomes" id="UP000185766"/>
    </source>
</evidence>
<reference evidence="7 8" key="1">
    <citation type="submission" date="2016-10" db="EMBL/GenBank/DDBJ databases">
        <authorList>
            <person name="de Groot N.N."/>
        </authorList>
    </citation>
    <scope>NUCLEOTIDE SEQUENCE [LARGE SCALE GENOMIC DNA]</scope>
    <source>
        <strain evidence="7 8">JCM 19513</strain>
    </source>
</reference>
<keyword evidence="2" id="KW-1003">Cell membrane</keyword>
<evidence type="ECO:0000256" key="4">
    <source>
        <dbReference type="ARBA" id="ARBA00022989"/>
    </source>
</evidence>
<protein>
    <submittedName>
        <fullName evidence="7">ATP synthase protein I</fullName>
    </submittedName>
</protein>
<keyword evidence="5 6" id="KW-0472">Membrane</keyword>
<evidence type="ECO:0000256" key="2">
    <source>
        <dbReference type="ARBA" id="ARBA00022475"/>
    </source>
</evidence>
<dbReference type="Proteomes" id="UP000185766">
    <property type="component" value="Unassembled WGS sequence"/>
</dbReference>
<gene>
    <name evidence="7" type="ORF">SAMN05216214_101241</name>
</gene>
<dbReference type="GO" id="GO:0005886">
    <property type="term" value="C:plasma membrane"/>
    <property type="evidence" value="ECO:0007669"/>
    <property type="project" value="UniProtKB-SubCell"/>
</dbReference>
<evidence type="ECO:0000256" key="5">
    <source>
        <dbReference type="ARBA" id="ARBA00023136"/>
    </source>
</evidence>
<feature type="transmembrane region" description="Helical" evidence="6">
    <location>
        <begin position="46"/>
        <end position="65"/>
    </location>
</feature>
<proteinExistence type="predicted"/>
<accession>A0A1H7FIS0</accession>
<evidence type="ECO:0000313" key="7">
    <source>
        <dbReference type="EMBL" id="SEK25921.1"/>
    </source>
</evidence>
<dbReference type="EMBL" id="FOAS01000001">
    <property type="protein sequence ID" value="SEK25921.1"/>
    <property type="molecule type" value="Genomic_DNA"/>
</dbReference>
<comment type="subcellular location">
    <subcellularLocation>
        <location evidence="1">Cell membrane</location>
        <topology evidence="1">Multi-pass membrane protein</topology>
    </subcellularLocation>
</comment>
<feature type="transmembrane region" description="Helical" evidence="6">
    <location>
        <begin position="108"/>
        <end position="128"/>
    </location>
</feature>
<keyword evidence="3 6" id="KW-0812">Transmembrane</keyword>